<evidence type="ECO:0000313" key="7">
    <source>
        <dbReference type="EMBL" id="QFI54229.1"/>
    </source>
</evidence>
<dbReference type="InterPro" id="IPR001029">
    <property type="entry name" value="Flagellin_N"/>
</dbReference>
<comment type="similarity">
    <text evidence="3">Belongs to the bacterial flagellin family.</text>
</comment>
<dbReference type="GO" id="GO:0009424">
    <property type="term" value="C:bacterial-type flagellum hook"/>
    <property type="evidence" value="ECO:0007669"/>
    <property type="project" value="InterPro"/>
</dbReference>
<dbReference type="PANTHER" id="PTHR42792">
    <property type="entry name" value="FLAGELLIN"/>
    <property type="match status" value="1"/>
</dbReference>
<proteinExistence type="inferred from homology"/>
<keyword evidence="7" id="KW-0966">Cell projection</keyword>
<dbReference type="KEGG" id="asim:FE240_05690"/>
<dbReference type="Proteomes" id="UP000594034">
    <property type="component" value="Chromosome"/>
</dbReference>
<evidence type="ECO:0000256" key="4">
    <source>
        <dbReference type="ARBA" id="ARBA00022525"/>
    </source>
</evidence>
<sequence>MRITTNMIYNRSLTALSGANERLDRANNQLITGQAFTSAGENPSGMGQKMALDKEIALYQQYNVNGSLLENGLSHEETILSSIHDAMLSAQTLVQKANDGALDAANRASIASELEGVQKQLFDLMNSKNSQGEYMFGGNQSEVQPFVQDAAGNYLFQGDTGVRFLQVSPSVNLQANDSGLDLFQTVATRRSASATSANIQVGVADQGQFDTFYKSSYDPALPSNSFSVNTIAGSPDTYEVYDSGGTLLQSGDYVAGNTINFQGLSLTLSVPAGGASQSFALDTPTNDNVLNSLGSFITTLRDPTVTGSNFQDAVADVSVHLENSRRRMDLGMGNIGARLNSLELVMSSNSGLDIMNKETRANVSEADMYETISTIAKEETVLSASQLAFSKIGQLSLFDYIR</sequence>
<keyword evidence="8" id="KW-1185">Reference proteome</keyword>
<keyword evidence="5" id="KW-0975">Bacterial flagellum</keyword>
<dbReference type="NCBIfam" id="TIGR02550">
    <property type="entry name" value="flagell_flgL"/>
    <property type="match status" value="1"/>
</dbReference>
<dbReference type="RefSeq" id="WP_193003727.1">
    <property type="nucleotide sequence ID" value="NZ_CP040449.1"/>
</dbReference>
<reference evidence="7 8" key="1">
    <citation type="submission" date="2019-05" db="EMBL/GenBank/DDBJ databases">
        <title>OXA-830, a novel chromosomally encoded expanded-spectrum class D beta-lactamase in Aeromonas simiae.</title>
        <authorList>
            <person name="Zhou W."/>
            <person name="Chen Q."/>
        </authorList>
    </citation>
    <scope>NUCLEOTIDE SEQUENCE [LARGE SCALE GENOMIC DNA]</scope>
    <source>
        <strain evidence="7 8">A6</strain>
    </source>
</reference>
<dbReference type="EMBL" id="CP040449">
    <property type="protein sequence ID" value="QFI54229.1"/>
    <property type="molecule type" value="Genomic_DNA"/>
</dbReference>
<comment type="subcellular location">
    <subcellularLocation>
        <location evidence="1">Bacterial flagellum</location>
    </subcellularLocation>
    <subcellularLocation>
        <location evidence="2">Secreted</location>
    </subcellularLocation>
</comment>
<dbReference type="PANTHER" id="PTHR42792:SF1">
    <property type="entry name" value="FLAGELLAR HOOK-ASSOCIATED PROTEIN 3"/>
    <property type="match status" value="1"/>
</dbReference>
<organism evidence="7 8">
    <name type="scientific">Aeromonas simiae</name>
    <dbReference type="NCBI Taxonomy" id="218936"/>
    <lineage>
        <taxon>Bacteria</taxon>
        <taxon>Pseudomonadati</taxon>
        <taxon>Pseudomonadota</taxon>
        <taxon>Gammaproteobacteria</taxon>
        <taxon>Aeromonadales</taxon>
        <taxon>Aeromonadaceae</taxon>
        <taxon>Aeromonas</taxon>
    </lineage>
</organism>
<dbReference type="AlphaFoldDB" id="A0A5J6WSW1"/>
<keyword evidence="4" id="KW-0964">Secreted</keyword>
<accession>A0A5J6WSW1</accession>
<evidence type="ECO:0000256" key="2">
    <source>
        <dbReference type="ARBA" id="ARBA00004613"/>
    </source>
</evidence>
<dbReference type="Gene3D" id="1.20.1330.10">
    <property type="entry name" value="f41 fragment of flagellin, N-terminal domain"/>
    <property type="match status" value="2"/>
</dbReference>
<dbReference type="GO" id="GO:0005198">
    <property type="term" value="F:structural molecule activity"/>
    <property type="evidence" value="ECO:0007669"/>
    <property type="project" value="InterPro"/>
</dbReference>
<protein>
    <submittedName>
        <fullName evidence="7">Flagellar hook-associated protein 3</fullName>
    </submittedName>
</protein>
<evidence type="ECO:0000256" key="5">
    <source>
        <dbReference type="ARBA" id="ARBA00023143"/>
    </source>
</evidence>
<keyword evidence="7" id="KW-0282">Flagellum</keyword>
<feature type="domain" description="Flagellin N-terminal" evidence="6">
    <location>
        <begin position="3"/>
        <end position="140"/>
    </location>
</feature>
<evidence type="ECO:0000256" key="3">
    <source>
        <dbReference type="ARBA" id="ARBA00005709"/>
    </source>
</evidence>
<dbReference type="Pfam" id="PF00669">
    <property type="entry name" value="Flagellin_N"/>
    <property type="match status" value="1"/>
</dbReference>
<evidence type="ECO:0000259" key="6">
    <source>
        <dbReference type="Pfam" id="PF00669"/>
    </source>
</evidence>
<gene>
    <name evidence="7" type="primary">flgL</name>
    <name evidence="7" type="ORF">FE240_05690</name>
</gene>
<dbReference type="SUPFAM" id="SSF64518">
    <property type="entry name" value="Phase 1 flagellin"/>
    <property type="match status" value="1"/>
</dbReference>
<evidence type="ECO:0000313" key="8">
    <source>
        <dbReference type="Proteomes" id="UP000594034"/>
    </source>
</evidence>
<dbReference type="InterPro" id="IPR001492">
    <property type="entry name" value="Flagellin"/>
</dbReference>
<evidence type="ECO:0000256" key="1">
    <source>
        <dbReference type="ARBA" id="ARBA00004365"/>
    </source>
</evidence>
<keyword evidence="7" id="KW-0969">Cilium</keyword>
<dbReference type="GO" id="GO:0071973">
    <property type="term" value="P:bacterial-type flagellum-dependent cell motility"/>
    <property type="evidence" value="ECO:0007669"/>
    <property type="project" value="InterPro"/>
</dbReference>
<dbReference type="InterPro" id="IPR013384">
    <property type="entry name" value="Flagell_FlgL"/>
</dbReference>
<name>A0A5J6WSW1_9GAMM</name>
<dbReference type="GO" id="GO:0005576">
    <property type="term" value="C:extracellular region"/>
    <property type="evidence" value="ECO:0007669"/>
    <property type="project" value="UniProtKB-SubCell"/>
</dbReference>